<evidence type="ECO:0000256" key="1">
    <source>
        <dbReference type="SAM" id="Phobius"/>
    </source>
</evidence>
<dbReference type="RefSeq" id="WP_052729587.1">
    <property type="nucleotide sequence ID" value="NZ_CGIH01000010.1"/>
</dbReference>
<dbReference type="SUPFAM" id="SSF53187">
    <property type="entry name" value="Zn-dependent exopeptidases"/>
    <property type="match status" value="1"/>
</dbReference>
<accession>A0A0E4GCR7</accession>
<protein>
    <submittedName>
        <fullName evidence="3">Sporulation stage II, protein P</fullName>
    </submittedName>
</protein>
<keyword evidence="4" id="KW-1185">Reference proteome</keyword>
<keyword evidence="2" id="KW-0732">Signal</keyword>
<dbReference type="AlphaFoldDB" id="A0A0E4GCR7"/>
<organism evidence="3 4">
    <name type="scientific">Syntrophomonas zehnderi OL-4</name>
    <dbReference type="NCBI Taxonomy" id="690567"/>
    <lineage>
        <taxon>Bacteria</taxon>
        <taxon>Bacillati</taxon>
        <taxon>Bacillota</taxon>
        <taxon>Clostridia</taxon>
        <taxon>Eubacteriales</taxon>
        <taxon>Syntrophomonadaceae</taxon>
        <taxon>Syntrophomonas</taxon>
    </lineage>
</organism>
<dbReference type="InterPro" id="IPR010897">
    <property type="entry name" value="Spore_II_P"/>
</dbReference>
<dbReference type="STRING" id="690567.794"/>
<evidence type="ECO:0000313" key="3">
    <source>
        <dbReference type="EMBL" id="CFX21260.1"/>
    </source>
</evidence>
<reference evidence="3 4" key="1">
    <citation type="submission" date="2015-03" db="EMBL/GenBank/DDBJ databases">
        <authorList>
            <person name="Murphy D."/>
        </authorList>
    </citation>
    <scope>NUCLEOTIDE SEQUENCE [LARGE SCALE GENOMIC DNA]</scope>
    <source>
        <strain evidence="3 4">OL-4</strain>
    </source>
</reference>
<gene>
    <name evidence="3" type="ORF">794</name>
</gene>
<feature type="transmembrane region" description="Helical" evidence="1">
    <location>
        <begin position="318"/>
        <end position="339"/>
    </location>
</feature>
<keyword evidence="1" id="KW-0472">Membrane</keyword>
<dbReference type="NCBIfam" id="TIGR02867">
    <property type="entry name" value="spore_II_P"/>
    <property type="match status" value="1"/>
</dbReference>
<dbReference type="EMBL" id="CGIH01000010">
    <property type="protein sequence ID" value="CFX21260.1"/>
    <property type="molecule type" value="Genomic_DNA"/>
</dbReference>
<name>A0A0E4GCR7_9FIRM</name>
<keyword evidence="1" id="KW-1133">Transmembrane helix</keyword>
<proteinExistence type="predicted"/>
<feature type="chain" id="PRO_5002420644" evidence="2">
    <location>
        <begin position="25"/>
        <end position="347"/>
    </location>
</feature>
<evidence type="ECO:0000256" key="2">
    <source>
        <dbReference type="SAM" id="SignalP"/>
    </source>
</evidence>
<keyword evidence="1" id="KW-0812">Transmembrane</keyword>
<sequence>MLRRCMFLLVLALCLLGLTGTAVAETETPEGKHFTLVDEKNRVINQTGIKIYPGDIYIAADNSRYRVVEVIATTARCAYQGKEAMPTLEEVRKSSYLGREAVPVVNKNQKPTIAIYHTHSDESYVPTDGKESIDGNGGIYDVGKALAVKLRAKGFNVIHNWNNHNPHDINAYSRSRRTASTLLRKMPNAIIDVHRDSTPPGEYQTTVKGQDVTKIKLVVGRSNPNSKTNLEFAKRLKVAMDNKTPGLSAGIFMGKGDYNQDLSPRAMLVEVGAHTNTKPEAEEGIKLFAEALPSVLGVTGTPTGEPAQKPMQQNNQGAGTAILIIVIITAVVIGGFFLLNKGPSSKE</sequence>
<evidence type="ECO:0000313" key="4">
    <source>
        <dbReference type="Proteomes" id="UP000045545"/>
    </source>
</evidence>
<dbReference type="Pfam" id="PF07454">
    <property type="entry name" value="SpoIIP"/>
    <property type="match status" value="1"/>
</dbReference>
<feature type="signal peptide" evidence="2">
    <location>
        <begin position="1"/>
        <end position="24"/>
    </location>
</feature>
<dbReference type="Proteomes" id="UP000045545">
    <property type="component" value="Unassembled WGS sequence"/>
</dbReference>